<dbReference type="GO" id="GO:0016779">
    <property type="term" value="F:nucleotidyltransferase activity"/>
    <property type="evidence" value="ECO:0007669"/>
    <property type="project" value="TreeGrafter"/>
</dbReference>
<evidence type="ECO:0000256" key="2">
    <source>
        <dbReference type="ARBA" id="ARBA00022741"/>
    </source>
</evidence>
<dbReference type="EMBL" id="JACLYU010000002">
    <property type="protein sequence ID" value="MBM6699104.1"/>
    <property type="molecule type" value="Genomic_DNA"/>
</dbReference>
<dbReference type="GO" id="GO:0008641">
    <property type="term" value="F:ubiquitin-like modifier activating enzyme activity"/>
    <property type="evidence" value="ECO:0007669"/>
    <property type="project" value="InterPro"/>
</dbReference>
<dbReference type="CDD" id="cd00757">
    <property type="entry name" value="ThiF_MoeB_HesA_family"/>
    <property type="match status" value="1"/>
</dbReference>
<evidence type="ECO:0000256" key="3">
    <source>
        <dbReference type="ARBA" id="ARBA00022840"/>
    </source>
</evidence>
<keyword evidence="6" id="KW-1185">Reference proteome</keyword>
<dbReference type="Proteomes" id="UP000718821">
    <property type="component" value="Unassembled WGS sequence"/>
</dbReference>
<evidence type="ECO:0000313" key="5">
    <source>
        <dbReference type="EMBL" id="MBM6699104.1"/>
    </source>
</evidence>
<organism evidence="5 6">
    <name type="scientific">Bifidobacterium pullorum subsp. saeculare</name>
    <dbReference type="NCBI Taxonomy" id="78257"/>
    <lineage>
        <taxon>Bacteria</taxon>
        <taxon>Bacillati</taxon>
        <taxon>Actinomycetota</taxon>
        <taxon>Actinomycetes</taxon>
        <taxon>Bifidobacteriales</taxon>
        <taxon>Bifidobacteriaceae</taxon>
        <taxon>Bifidobacterium</taxon>
    </lineage>
</organism>
<dbReference type="GO" id="GO:0005524">
    <property type="term" value="F:ATP binding"/>
    <property type="evidence" value="ECO:0007669"/>
    <property type="project" value="UniProtKB-KW"/>
</dbReference>
<evidence type="ECO:0000259" key="4">
    <source>
        <dbReference type="Pfam" id="PF00899"/>
    </source>
</evidence>
<dbReference type="Gene3D" id="3.40.50.720">
    <property type="entry name" value="NAD(P)-binding Rossmann-like Domain"/>
    <property type="match status" value="1"/>
</dbReference>
<keyword evidence="3" id="KW-0067">ATP-binding</keyword>
<protein>
    <submittedName>
        <fullName evidence="5">HesA/MoeB/ThiF family protein</fullName>
    </submittedName>
</protein>
<dbReference type="NCBIfam" id="NF004281">
    <property type="entry name" value="PRK05690.1"/>
    <property type="match status" value="1"/>
</dbReference>
<dbReference type="GO" id="GO:0005829">
    <property type="term" value="C:cytosol"/>
    <property type="evidence" value="ECO:0007669"/>
    <property type="project" value="TreeGrafter"/>
</dbReference>
<dbReference type="InterPro" id="IPR000594">
    <property type="entry name" value="ThiF_NAD_FAD-bd"/>
</dbReference>
<keyword evidence="2" id="KW-0547">Nucleotide-binding</keyword>
<comment type="caution">
    <text evidence="5">The sequence shown here is derived from an EMBL/GenBank/DDBJ whole genome shotgun (WGS) entry which is preliminary data.</text>
</comment>
<reference evidence="5" key="2">
    <citation type="journal article" date="2021" name="Sci. Rep.">
        <title>The distribution of antibiotic resistance genes in chicken gut microbiota commensals.</title>
        <authorList>
            <person name="Juricova H."/>
            <person name="Matiasovicova J."/>
            <person name="Kubasova T."/>
            <person name="Cejkova D."/>
            <person name="Rychlik I."/>
        </authorList>
    </citation>
    <scope>NUCLEOTIDE SEQUENCE</scope>
    <source>
        <strain evidence="5">An836</strain>
    </source>
</reference>
<sequence length="265" mass="27338">MPAHDAPLTPAQRSRYARHLILDGFGEAAQERLVRSRVLVVGAGGLGSPVCLYLAAAGVGTLTIADDDTVDVSNLQRQIIHTTARAGLPKVDSAAEAIRALNQEVDVEPRRMRVDAATVDGLVADHDLVVDCSDGIATKYLLNDACVRAGTPLVHAGVVGYAGQVMAIVPGEGPCYRCLFPDEPEAGSLPTSHDIGVFGPAVGVVGSMEAAEALKLLTGVGESLSGRLLTVDTRTMAVRRIDLPAADPACPVCGSGRAEGSGAAR</sequence>
<dbReference type="PANTHER" id="PTHR10953:SF102">
    <property type="entry name" value="ADENYLYLTRANSFERASE AND SULFURTRANSFERASE MOCS3"/>
    <property type="match status" value="1"/>
</dbReference>
<dbReference type="InterPro" id="IPR045886">
    <property type="entry name" value="ThiF/MoeB/HesA"/>
</dbReference>
<dbReference type="InterPro" id="IPR035985">
    <property type="entry name" value="Ubiquitin-activating_enz"/>
</dbReference>
<proteinExistence type="predicted"/>
<keyword evidence="1" id="KW-0808">Transferase</keyword>
<reference evidence="5" key="1">
    <citation type="submission" date="2020-08" db="EMBL/GenBank/DDBJ databases">
        <authorList>
            <person name="Cejkova D."/>
            <person name="Kubasova T."/>
            <person name="Jahodarova E."/>
            <person name="Rychlik I."/>
        </authorList>
    </citation>
    <scope>NUCLEOTIDE SEQUENCE</scope>
    <source>
        <strain evidence="5">An836</strain>
    </source>
</reference>
<feature type="domain" description="THIF-type NAD/FAD binding fold" evidence="4">
    <location>
        <begin position="16"/>
        <end position="252"/>
    </location>
</feature>
<gene>
    <name evidence="5" type="ORF">H7U32_01920</name>
</gene>
<name>A0A938WXJ2_9BIFI</name>
<dbReference type="FunFam" id="3.40.50.720:FF:000033">
    <property type="entry name" value="Adenylyltransferase and sulfurtransferase MOCS3"/>
    <property type="match status" value="1"/>
</dbReference>
<evidence type="ECO:0000313" key="6">
    <source>
        <dbReference type="Proteomes" id="UP000718821"/>
    </source>
</evidence>
<accession>A0A938WXJ2</accession>
<dbReference type="GO" id="GO:0004792">
    <property type="term" value="F:thiosulfate-cyanide sulfurtransferase activity"/>
    <property type="evidence" value="ECO:0007669"/>
    <property type="project" value="TreeGrafter"/>
</dbReference>
<evidence type="ECO:0000256" key="1">
    <source>
        <dbReference type="ARBA" id="ARBA00022679"/>
    </source>
</evidence>
<dbReference type="GO" id="GO:0008146">
    <property type="term" value="F:sulfotransferase activity"/>
    <property type="evidence" value="ECO:0007669"/>
    <property type="project" value="TreeGrafter"/>
</dbReference>
<dbReference type="Pfam" id="PF00899">
    <property type="entry name" value="ThiF"/>
    <property type="match status" value="1"/>
</dbReference>
<dbReference type="PANTHER" id="PTHR10953">
    <property type="entry name" value="UBIQUITIN-ACTIVATING ENZYME E1"/>
    <property type="match status" value="1"/>
</dbReference>
<dbReference type="AlphaFoldDB" id="A0A938WXJ2"/>
<dbReference type="SUPFAM" id="SSF69572">
    <property type="entry name" value="Activating enzymes of the ubiquitin-like proteins"/>
    <property type="match status" value="1"/>
</dbReference>